<dbReference type="Proteomes" id="UP000078512">
    <property type="component" value="Unassembled WGS sequence"/>
</dbReference>
<dbReference type="EMBL" id="KV442015">
    <property type="protein sequence ID" value="OAQ35022.1"/>
    <property type="molecule type" value="Genomic_DNA"/>
</dbReference>
<reference evidence="2 3" key="1">
    <citation type="submission" date="2016-05" db="EMBL/GenBank/DDBJ databases">
        <title>Genome sequencing reveals origins of a unique bacterial endosymbiosis in the earliest lineages of terrestrial Fungi.</title>
        <authorList>
            <consortium name="DOE Joint Genome Institute"/>
            <person name="Uehling J."/>
            <person name="Gryganskyi A."/>
            <person name="Hameed K."/>
            <person name="Tschaplinski T."/>
            <person name="Misztal P."/>
            <person name="Wu S."/>
            <person name="Desiro A."/>
            <person name="Vande Pol N."/>
            <person name="Du Z.-Y."/>
            <person name="Zienkiewicz A."/>
            <person name="Zienkiewicz K."/>
            <person name="Morin E."/>
            <person name="Tisserant E."/>
            <person name="Splivallo R."/>
            <person name="Hainaut M."/>
            <person name="Henrissat B."/>
            <person name="Ohm R."/>
            <person name="Kuo A."/>
            <person name="Yan J."/>
            <person name="Lipzen A."/>
            <person name="Nolan M."/>
            <person name="Labutti K."/>
            <person name="Barry K."/>
            <person name="Goldstein A."/>
            <person name="Labbe J."/>
            <person name="Schadt C."/>
            <person name="Tuskan G."/>
            <person name="Grigoriev I."/>
            <person name="Martin F."/>
            <person name="Vilgalys R."/>
            <person name="Bonito G."/>
        </authorList>
    </citation>
    <scope>NUCLEOTIDE SEQUENCE [LARGE SCALE GENOMIC DNA]</scope>
    <source>
        <strain evidence="2 3">AG-77</strain>
    </source>
</reference>
<name>A0A197KBD3_9FUNG</name>
<proteinExistence type="predicted"/>
<evidence type="ECO:0000256" key="1">
    <source>
        <dbReference type="SAM" id="MobiDB-lite"/>
    </source>
</evidence>
<protein>
    <submittedName>
        <fullName evidence="2">Uncharacterized protein</fullName>
    </submittedName>
</protein>
<gene>
    <name evidence="2" type="ORF">K457DRAFT_1870488</name>
</gene>
<evidence type="ECO:0000313" key="3">
    <source>
        <dbReference type="Proteomes" id="UP000078512"/>
    </source>
</evidence>
<accession>A0A197KBD3</accession>
<feature type="compositionally biased region" description="Polar residues" evidence="1">
    <location>
        <begin position="45"/>
        <end position="69"/>
    </location>
</feature>
<dbReference type="AlphaFoldDB" id="A0A197KBD3"/>
<organism evidence="2 3">
    <name type="scientific">Linnemannia elongata AG-77</name>
    <dbReference type="NCBI Taxonomy" id="1314771"/>
    <lineage>
        <taxon>Eukaryota</taxon>
        <taxon>Fungi</taxon>
        <taxon>Fungi incertae sedis</taxon>
        <taxon>Mucoromycota</taxon>
        <taxon>Mortierellomycotina</taxon>
        <taxon>Mortierellomycetes</taxon>
        <taxon>Mortierellales</taxon>
        <taxon>Mortierellaceae</taxon>
        <taxon>Linnemannia</taxon>
    </lineage>
</organism>
<keyword evidence="3" id="KW-1185">Reference proteome</keyword>
<feature type="region of interest" description="Disordered" evidence="1">
    <location>
        <begin position="42"/>
        <end position="69"/>
    </location>
</feature>
<evidence type="ECO:0000313" key="2">
    <source>
        <dbReference type="EMBL" id="OAQ35022.1"/>
    </source>
</evidence>
<sequence length="69" mass="7601">MTTKRKLGPYKSNEYLGAYVGTRGLVKLSYMKVLDVDEPEDLMNSMESSGRRNVNGVTSNSSSIQTHAS</sequence>